<evidence type="ECO:0000256" key="7">
    <source>
        <dbReference type="SAM" id="SignalP"/>
    </source>
</evidence>
<keyword evidence="6" id="KW-0325">Glycoprotein</keyword>
<evidence type="ECO:0000313" key="11">
    <source>
        <dbReference type="EMBL" id="KAJ5161553.1"/>
    </source>
</evidence>
<accession>A0A9W9LLC9</accession>
<feature type="chain" id="PRO_5040826785" description="Multicopper oxidase" evidence="7">
    <location>
        <begin position="16"/>
        <end position="603"/>
    </location>
</feature>
<dbReference type="InterPro" id="IPR045087">
    <property type="entry name" value="Cu-oxidase_fam"/>
</dbReference>
<dbReference type="CDD" id="cd13898">
    <property type="entry name" value="CuRO_3_Abr2_like"/>
    <property type="match status" value="1"/>
</dbReference>
<evidence type="ECO:0000256" key="3">
    <source>
        <dbReference type="ARBA" id="ARBA00022729"/>
    </source>
</evidence>
<evidence type="ECO:0000256" key="2">
    <source>
        <dbReference type="ARBA" id="ARBA00022723"/>
    </source>
</evidence>
<sequence>MKLAVLLSSLGLAAALGGPSSTTGQIAPTKRFELNATWESWAADGVQRKQTLINGQFPGPPLILDEGDNVEVTVNNFMPFNTTIHYHGIEQSGTPWSDGMPGVSQRPIAPGGKFVYTFKVEQYGTYWPRKNPENLARLITNDTREHDQMYKAIKSPTLVTLSDWFHDTSLSLRKISLDANIDALCADSVLINGKGKVNCRDPGYLKSTFPASMKSVLQGMNLTAKGCLPLQNTYAQTTFPHKLDKVPKSLFDECKATNAEEAVINVDSQSGWTSLNFVASAAISALIVSINDHDLWVYEIDGLYIKPTKVDALTLNNGGRYSCLVKLNQTPGDYPITVANAGLNQKIAGYATFSYLHGDTSVSSHPSINYGGVGTGKDVISFDETTIDMLVPSQPKAHPDETFVLTTDRIQHAWKWSLNGNHSYGLALEDMKPLLWQPSSAVDSPLVISTRNNTWVDIIFALSGNASTLQPSHPMHKHSNRVYVLVSRISFVSMPPRRFEVNFLTMFQGSGTGPFEWKSVAEAAKAVPDNFNLVNPPIRDTFTTLPAYKGQSWLAVRYHVRNPGAFFLHCHLNPHLTGGMGLAILDGVDHWPKVPRQYGPHGQ</sequence>
<evidence type="ECO:0000256" key="6">
    <source>
        <dbReference type="ARBA" id="ARBA00023180"/>
    </source>
</evidence>
<evidence type="ECO:0008006" key="13">
    <source>
        <dbReference type="Google" id="ProtNLM"/>
    </source>
</evidence>
<dbReference type="InterPro" id="IPR001117">
    <property type="entry name" value="Cu-oxidase_2nd"/>
</dbReference>
<feature type="domain" description="Plastocyanin-like" evidence="9">
    <location>
        <begin position="444"/>
        <end position="586"/>
    </location>
</feature>
<evidence type="ECO:0000256" key="4">
    <source>
        <dbReference type="ARBA" id="ARBA00023002"/>
    </source>
</evidence>
<proteinExistence type="inferred from homology"/>
<dbReference type="Pfam" id="PF00394">
    <property type="entry name" value="Cu-oxidase"/>
    <property type="match status" value="1"/>
</dbReference>
<dbReference type="PROSITE" id="PS00079">
    <property type="entry name" value="MULTICOPPER_OXIDASE1"/>
    <property type="match status" value="1"/>
</dbReference>
<dbReference type="SUPFAM" id="SSF49503">
    <property type="entry name" value="Cupredoxins"/>
    <property type="match status" value="3"/>
</dbReference>
<evidence type="ECO:0000256" key="1">
    <source>
        <dbReference type="ARBA" id="ARBA00010609"/>
    </source>
</evidence>
<dbReference type="CDD" id="cd13850">
    <property type="entry name" value="CuRO_1_Abr2_like"/>
    <property type="match status" value="1"/>
</dbReference>
<dbReference type="InterPro" id="IPR033138">
    <property type="entry name" value="Cu_oxidase_CS"/>
</dbReference>
<dbReference type="AlphaFoldDB" id="A0A9W9LLC9"/>
<dbReference type="Gene3D" id="2.60.40.420">
    <property type="entry name" value="Cupredoxins - blue copper proteins"/>
    <property type="match status" value="3"/>
</dbReference>
<name>A0A9W9LLC9_9EURO</name>
<dbReference type="PANTHER" id="PTHR11709">
    <property type="entry name" value="MULTI-COPPER OXIDASE"/>
    <property type="match status" value="1"/>
</dbReference>
<keyword evidence="3 7" id="KW-0732">Signal</keyword>
<dbReference type="InterPro" id="IPR002355">
    <property type="entry name" value="Cu_oxidase_Cu_BS"/>
</dbReference>
<dbReference type="PROSITE" id="PS00080">
    <property type="entry name" value="MULTICOPPER_OXIDASE2"/>
    <property type="match status" value="1"/>
</dbReference>
<protein>
    <recommendedName>
        <fullName evidence="13">Multicopper oxidase</fullName>
    </recommendedName>
</protein>
<evidence type="ECO:0000259" key="8">
    <source>
        <dbReference type="Pfam" id="PF00394"/>
    </source>
</evidence>
<keyword evidence="4" id="KW-0560">Oxidoreductase</keyword>
<feature type="signal peptide" evidence="7">
    <location>
        <begin position="1"/>
        <end position="15"/>
    </location>
</feature>
<evidence type="ECO:0000259" key="9">
    <source>
        <dbReference type="Pfam" id="PF07731"/>
    </source>
</evidence>
<reference evidence="11" key="2">
    <citation type="journal article" date="2023" name="IMA Fungus">
        <title>Comparative genomic study of the Penicillium genus elucidates a diverse pangenome and 15 lateral gene transfer events.</title>
        <authorList>
            <person name="Petersen C."/>
            <person name="Sorensen T."/>
            <person name="Nielsen M.R."/>
            <person name="Sondergaard T.E."/>
            <person name="Sorensen J.L."/>
            <person name="Fitzpatrick D.A."/>
            <person name="Frisvad J.C."/>
            <person name="Nielsen K.L."/>
        </authorList>
    </citation>
    <scope>NUCLEOTIDE SEQUENCE</scope>
    <source>
        <strain evidence="11">IBT 21917</strain>
    </source>
</reference>
<evidence type="ECO:0000256" key="5">
    <source>
        <dbReference type="ARBA" id="ARBA00023008"/>
    </source>
</evidence>
<dbReference type="InterPro" id="IPR011706">
    <property type="entry name" value="Cu-oxidase_C"/>
</dbReference>
<keyword evidence="5" id="KW-0186">Copper</keyword>
<evidence type="ECO:0000259" key="10">
    <source>
        <dbReference type="Pfam" id="PF07732"/>
    </source>
</evidence>
<organism evidence="11 12">
    <name type="scientific">Penicillium capsulatum</name>
    <dbReference type="NCBI Taxonomy" id="69766"/>
    <lineage>
        <taxon>Eukaryota</taxon>
        <taxon>Fungi</taxon>
        <taxon>Dikarya</taxon>
        <taxon>Ascomycota</taxon>
        <taxon>Pezizomycotina</taxon>
        <taxon>Eurotiomycetes</taxon>
        <taxon>Eurotiomycetidae</taxon>
        <taxon>Eurotiales</taxon>
        <taxon>Aspergillaceae</taxon>
        <taxon>Penicillium</taxon>
    </lineage>
</organism>
<feature type="domain" description="Plastocyanin-like" evidence="10">
    <location>
        <begin position="37"/>
        <end position="127"/>
    </location>
</feature>
<reference evidence="11" key="1">
    <citation type="submission" date="2022-11" db="EMBL/GenBank/DDBJ databases">
        <authorList>
            <person name="Petersen C."/>
        </authorList>
    </citation>
    <scope>NUCLEOTIDE SEQUENCE</scope>
    <source>
        <strain evidence="11">IBT 21917</strain>
    </source>
</reference>
<keyword evidence="2" id="KW-0479">Metal-binding</keyword>
<dbReference type="Proteomes" id="UP001146351">
    <property type="component" value="Unassembled WGS sequence"/>
</dbReference>
<gene>
    <name evidence="11" type="ORF">N7492_006945</name>
</gene>
<dbReference type="CDD" id="cd13876">
    <property type="entry name" value="CuRO_2_Abr2_like"/>
    <property type="match status" value="1"/>
</dbReference>
<dbReference type="Pfam" id="PF07731">
    <property type="entry name" value="Cu-oxidase_2"/>
    <property type="match status" value="1"/>
</dbReference>
<comment type="similarity">
    <text evidence="1">Belongs to the multicopper oxidase family.</text>
</comment>
<dbReference type="PANTHER" id="PTHR11709:SF488">
    <property type="entry name" value="LACCASE-RELATED"/>
    <property type="match status" value="1"/>
</dbReference>
<comment type="caution">
    <text evidence="11">The sequence shown here is derived from an EMBL/GenBank/DDBJ whole genome shotgun (WGS) entry which is preliminary data.</text>
</comment>
<feature type="domain" description="Plastocyanin-like" evidence="8">
    <location>
        <begin position="157"/>
        <end position="353"/>
    </location>
</feature>
<keyword evidence="12" id="KW-1185">Reference proteome</keyword>
<evidence type="ECO:0000313" key="12">
    <source>
        <dbReference type="Proteomes" id="UP001146351"/>
    </source>
</evidence>
<dbReference type="InterPro" id="IPR008972">
    <property type="entry name" value="Cupredoxin"/>
</dbReference>
<dbReference type="GO" id="GO:0016491">
    <property type="term" value="F:oxidoreductase activity"/>
    <property type="evidence" value="ECO:0007669"/>
    <property type="project" value="UniProtKB-KW"/>
</dbReference>
<dbReference type="OrthoDB" id="2121828at2759"/>
<dbReference type="Pfam" id="PF07732">
    <property type="entry name" value="Cu-oxidase_3"/>
    <property type="match status" value="1"/>
</dbReference>
<dbReference type="InterPro" id="IPR011707">
    <property type="entry name" value="Cu-oxidase-like_N"/>
</dbReference>
<dbReference type="GO" id="GO:0005507">
    <property type="term" value="F:copper ion binding"/>
    <property type="evidence" value="ECO:0007669"/>
    <property type="project" value="InterPro"/>
</dbReference>
<dbReference type="EMBL" id="JAPQKO010000005">
    <property type="protein sequence ID" value="KAJ5161553.1"/>
    <property type="molecule type" value="Genomic_DNA"/>
</dbReference>